<protein>
    <submittedName>
        <fullName evidence="2">Plastocyanin-like domain-containing protein</fullName>
    </submittedName>
</protein>
<organism evidence="1 2">
    <name type="scientific">Globodera pallida</name>
    <name type="common">Potato cyst nematode worm</name>
    <name type="synonym">Heterodera pallida</name>
    <dbReference type="NCBI Taxonomy" id="36090"/>
    <lineage>
        <taxon>Eukaryota</taxon>
        <taxon>Metazoa</taxon>
        <taxon>Ecdysozoa</taxon>
        <taxon>Nematoda</taxon>
        <taxon>Chromadorea</taxon>
        <taxon>Rhabditida</taxon>
        <taxon>Tylenchina</taxon>
        <taxon>Tylenchomorpha</taxon>
        <taxon>Tylenchoidea</taxon>
        <taxon>Heteroderidae</taxon>
        <taxon>Heteroderinae</taxon>
        <taxon>Globodera</taxon>
    </lineage>
</organism>
<proteinExistence type="predicted"/>
<reference evidence="1" key="1">
    <citation type="submission" date="2013-12" db="EMBL/GenBank/DDBJ databases">
        <authorList>
            <person name="Aslett M."/>
        </authorList>
    </citation>
    <scope>NUCLEOTIDE SEQUENCE [LARGE SCALE GENOMIC DNA]</scope>
    <source>
        <strain evidence="1">Lindley</strain>
    </source>
</reference>
<sequence length="73" mass="8069">MFFHSHVYRLHIDSGRSIAFAMKIDFPVPNEPSTVQNGFSAAFSESVASSNPFSITLSSVYGTKVWFLFSSTS</sequence>
<evidence type="ECO:0000313" key="2">
    <source>
        <dbReference type="WBParaSite" id="GPLIN_001612700"/>
    </source>
</evidence>
<name>A0A183CTB9_GLOPA</name>
<dbReference type="WBParaSite" id="GPLIN_001612700">
    <property type="protein sequence ID" value="GPLIN_001612700"/>
    <property type="gene ID" value="GPLIN_001612700"/>
</dbReference>
<reference evidence="2" key="3">
    <citation type="submission" date="2016-06" db="UniProtKB">
        <authorList>
            <consortium name="WormBaseParasite"/>
        </authorList>
    </citation>
    <scope>IDENTIFICATION</scope>
</reference>
<reference evidence="1" key="2">
    <citation type="submission" date="2014-05" db="EMBL/GenBank/DDBJ databases">
        <title>The genome and life-stage specific transcriptomes of Globodera pallida elucidate key aspects of plant parasitism by a cyst nematode.</title>
        <authorList>
            <person name="Cotton J.A."/>
            <person name="Lilley C.J."/>
            <person name="Jones L.M."/>
            <person name="Kikuchi T."/>
            <person name="Reid A.J."/>
            <person name="Thorpe P."/>
            <person name="Tsai I.J."/>
            <person name="Beasley H."/>
            <person name="Blok V."/>
            <person name="Cock P.J.A."/>
            <person name="Van den Akker S.E."/>
            <person name="Holroyd N."/>
            <person name="Hunt M."/>
            <person name="Mantelin S."/>
            <person name="Naghra H."/>
            <person name="Pain A."/>
            <person name="Palomares-Rius J.E."/>
            <person name="Zarowiecki M."/>
            <person name="Berriman M."/>
            <person name="Jones J.T."/>
            <person name="Urwin P.E."/>
        </authorList>
    </citation>
    <scope>NUCLEOTIDE SEQUENCE [LARGE SCALE GENOMIC DNA]</scope>
    <source>
        <strain evidence="1">Lindley</strain>
    </source>
</reference>
<accession>A0A183CTB9</accession>
<dbReference type="Proteomes" id="UP000050741">
    <property type="component" value="Unassembled WGS sequence"/>
</dbReference>
<dbReference type="AlphaFoldDB" id="A0A183CTB9"/>
<evidence type="ECO:0000313" key="1">
    <source>
        <dbReference type="Proteomes" id="UP000050741"/>
    </source>
</evidence>
<keyword evidence="1" id="KW-1185">Reference proteome</keyword>